<evidence type="ECO:0000313" key="1">
    <source>
        <dbReference type="EMBL" id="MBA9028949.1"/>
    </source>
</evidence>
<accession>A0ABR6CV99</accession>
<dbReference type="EMBL" id="JACJHX010000021">
    <property type="protein sequence ID" value="MBA9028949.1"/>
    <property type="molecule type" value="Genomic_DNA"/>
</dbReference>
<comment type="caution">
    <text evidence="1">The sequence shown here is derived from an EMBL/GenBank/DDBJ whole genome shotgun (WGS) entry which is preliminary data.</text>
</comment>
<dbReference type="RefSeq" id="WP_182503858.1">
    <property type="nucleotide sequence ID" value="NZ_JACJHX010000021.1"/>
</dbReference>
<gene>
    <name evidence="1" type="ORF">HNP81_004271</name>
</gene>
<reference evidence="1 2" key="1">
    <citation type="submission" date="2020-08" db="EMBL/GenBank/DDBJ databases">
        <title>Genomic Encyclopedia of Type Strains, Phase IV (KMG-IV): sequencing the most valuable type-strain genomes for metagenomic binning, comparative biology and taxonomic classification.</title>
        <authorList>
            <person name="Goeker M."/>
        </authorList>
    </citation>
    <scope>NUCLEOTIDE SEQUENCE [LARGE SCALE GENOMIC DNA]</scope>
    <source>
        <strain evidence="1 2">DSM 105481</strain>
    </source>
</reference>
<organism evidence="1 2">
    <name type="scientific">Peribacillus huizhouensis</name>
    <dbReference type="NCBI Taxonomy" id="1501239"/>
    <lineage>
        <taxon>Bacteria</taxon>
        <taxon>Bacillati</taxon>
        <taxon>Bacillota</taxon>
        <taxon>Bacilli</taxon>
        <taxon>Bacillales</taxon>
        <taxon>Bacillaceae</taxon>
        <taxon>Peribacillus</taxon>
    </lineage>
</organism>
<evidence type="ECO:0000313" key="2">
    <source>
        <dbReference type="Proteomes" id="UP000626697"/>
    </source>
</evidence>
<sequence length="74" mass="8330">MEKSNGPYVAFDLFKVNVKLPPNTTWVGVFRDYVLFASLFIGILHAEGKLDDHGKTLSISFLFVRSIFGSVSYK</sequence>
<dbReference type="Proteomes" id="UP000626697">
    <property type="component" value="Unassembled WGS sequence"/>
</dbReference>
<proteinExistence type="predicted"/>
<keyword evidence="2" id="KW-1185">Reference proteome</keyword>
<name>A0ABR6CV99_9BACI</name>
<protein>
    <submittedName>
        <fullName evidence="1">Uncharacterized protein</fullName>
    </submittedName>
</protein>